<protein>
    <submittedName>
        <fullName evidence="3">Uncharacterized protein</fullName>
    </submittedName>
</protein>
<dbReference type="EMBL" id="JAGDFL010000252">
    <property type="protein sequence ID" value="KAG7394714.1"/>
    <property type="molecule type" value="Genomic_DNA"/>
</dbReference>
<gene>
    <name evidence="3" type="ORF">PHYBOEH_004784</name>
</gene>
<keyword evidence="1" id="KW-0175">Coiled coil</keyword>
<dbReference type="AlphaFoldDB" id="A0A8T1WQ95"/>
<sequence>MAATLMANQRHMREYEHVFEGEEALRKYGMCVVEFADMVWIKLSTVYAIHHSHMKKHKPNFPIANMFALMFLSEFPQMRGDGVGVISTRHEMPEGEIYVRLDRAMYYEPDDTFYIAVFNMMRRQRRMEMFASDFHAQHEHNIVPDPLMVYEQPLPKRSSEDRMSKKNKLKHRLRQQEEQKARIQTSTLPPETETQLQRGIRTVSTGIYILGCGTLRAFTGEDGNLSVAKLGMSDTDLGSRIYTECLTSDLRAYGPVNCLWFAELDPVACRAAERELLYEASRLGVSFSYATKTKMNRELVLYTPLILRLLHRMFLRIVSKYRDPVKVEECRMDAIEKLRKMKQRVQEAEAENSALAQENLSGRANTC</sequence>
<evidence type="ECO:0000313" key="4">
    <source>
        <dbReference type="Proteomes" id="UP000693981"/>
    </source>
</evidence>
<feature type="compositionally biased region" description="Polar residues" evidence="2">
    <location>
        <begin position="182"/>
        <end position="196"/>
    </location>
</feature>
<feature type="region of interest" description="Disordered" evidence="2">
    <location>
        <begin position="156"/>
        <end position="196"/>
    </location>
</feature>
<evidence type="ECO:0000313" key="3">
    <source>
        <dbReference type="EMBL" id="KAG7394714.1"/>
    </source>
</evidence>
<name>A0A8T1WQ95_9STRA</name>
<evidence type="ECO:0000256" key="2">
    <source>
        <dbReference type="SAM" id="MobiDB-lite"/>
    </source>
</evidence>
<organism evidence="3 4">
    <name type="scientific">Phytophthora boehmeriae</name>
    <dbReference type="NCBI Taxonomy" id="109152"/>
    <lineage>
        <taxon>Eukaryota</taxon>
        <taxon>Sar</taxon>
        <taxon>Stramenopiles</taxon>
        <taxon>Oomycota</taxon>
        <taxon>Peronosporomycetes</taxon>
        <taxon>Peronosporales</taxon>
        <taxon>Peronosporaceae</taxon>
        <taxon>Phytophthora</taxon>
    </lineage>
</organism>
<comment type="caution">
    <text evidence="3">The sequence shown here is derived from an EMBL/GenBank/DDBJ whole genome shotgun (WGS) entry which is preliminary data.</text>
</comment>
<dbReference type="Proteomes" id="UP000693981">
    <property type="component" value="Unassembled WGS sequence"/>
</dbReference>
<feature type="coiled-coil region" evidence="1">
    <location>
        <begin position="331"/>
        <end position="358"/>
    </location>
</feature>
<accession>A0A8T1WQ95</accession>
<reference evidence="3" key="1">
    <citation type="submission" date="2021-02" db="EMBL/GenBank/DDBJ databases">
        <authorList>
            <person name="Palmer J.M."/>
        </authorList>
    </citation>
    <scope>NUCLEOTIDE SEQUENCE</scope>
    <source>
        <strain evidence="3">SCRP23</strain>
    </source>
</reference>
<evidence type="ECO:0000256" key="1">
    <source>
        <dbReference type="SAM" id="Coils"/>
    </source>
</evidence>
<keyword evidence="4" id="KW-1185">Reference proteome</keyword>
<proteinExistence type="predicted"/>